<feature type="domain" description="2TM" evidence="2">
    <location>
        <begin position="25"/>
        <end position="112"/>
    </location>
</feature>
<sequence length="122" mass="14642">MGRCRKRFYEQYGQEFENDESFEIAYKQVKRIKGFYSHLKVYLIVNAVIIISNINRDFIESRFNDSGLFDWHTYSTALFWGIGLLIHAFTIFGPDLFFGADWEQKKIQKYMDKESQNANKWE</sequence>
<dbReference type="OrthoDB" id="1495672at2"/>
<dbReference type="Pfam" id="PF13239">
    <property type="entry name" value="2TM"/>
    <property type="match status" value="1"/>
</dbReference>
<name>A0A2V4BUH6_9FLAO</name>
<evidence type="ECO:0000313" key="3">
    <source>
        <dbReference type="EMBL" id="PXY42645.1"/>
    </source>
</evidence>
<dbReference type="InterPro" id="IPR025698">
    <property type="entry name" value="2TM_dom"/>
</dbReference>
<keyword evidence="1" id="KW-1133">Transmembrane helix</keyword>
<keyword evidence="4" id="KW-1185">Reference proteome</keyword>
<comment type="caution">
    <text evidence="3">The sequence shown here is derived from an EMBL/GenBank/DDBJ whole genome shotgun (WGS) entry which is preliminary data.</text>
</comment>
<feature type="transmembrane region" description="Helical" evidence="1">
    <location>
        <begin position="35"/>
        <end position="54"/>
    </location>
</feature>
<keyword evidence="1" id="KW-0812">Transmembrane</keyword>
<dbReference type="Proteomes" id="UP000247903">
    <property type="component" value="Unassembled WGS sequence"/>
</dbReference>
<accession>A0A2V4BUH6</accession>
<feature type="transmembrane region" description="Helical" evidence="1">
    <location>
        <begin position="74"/>
        <end position="98"/>
    </location>
</feature>
<protein>
    <recommendedName>
        <fullName evidence="2">2TM domain-containing protein</fullName>
    </recommendedName>
</protein>
<evidence type="ECO:0000313" key="4">
    <source>
        <dbReference type="Proteomes" id="UP000247903"/>
    </source>
</evidence>
<gene>
    <name evidence="3" type="ORF">DMB65_01060</name>
</gene>
<dbReference type="RefSeq" id="WP_110304821.1">
    <property type="nucleotide sequence ID" value="NZ_QJHK01000001.1"/>
</dbReference>
<organism evidence="3 4">
    <name type="scientific">Flavobacterium cheongpyeongense</name>
    <dbReference type="NCBI Taxonomy" id="2212651"/>
    <lineage>
        <taxon>Bacteria</taxon>
        <taxon>Pseudomonadati</taxon>
        <taxon>Bacteroidota</taxon>
        <taxon>Flavobacteriia</taxon>
        <taxon>Flavobacteriales</taxon>
        <taxon>Flavobacteriaceae</taxon>
        <taxon>Flavobacterium</taxon>
    </lineage>
</organism>
<evidence type="ECO:0000256" key="1">
    <source>
        <dbReference type="SAM" id="Phobius"/>
    </source>
</evidence>
<dbReference type="AlphaFoldDB" id="A0A2V4BUH6"/>
<proteinExistence type="predicted"/>
<reference evidence="3 4" key="1">
    <citation type="submission" date="2018-05" db="EMBL/GenBank/DDBJ databases">
        <title>Flavobacterium sp. strain IMCC34759, incomplete genome.</title>
        <authorList>
            <person name="Joung Y."/>
            <person name="Cho J."/>
        </authorList>
    </citation>
    <scope>NUCLEOTIDE SEQUENCE [LARGE SCALE GENOMIC DNA]</scope>
    <source>
        <strain evidence="3 4">IMCC34759</strain>
    </source>
</reference>
<evidence type="ECO:0000259" key="2">
    <source>
        <dbReference type="Pfam" id="PF13239"/>
    </source>
</evidence>
<keyword evidence="1" id="KW-0472">Membrane</keyword>
<dbReference type="EMBL" id="QJHK01000001">
    <property type="protein sequence ID" value="PXY42645.1"/>
    <property type="molecule type" value="Genomic_DNA"/>
</dbReference>